<evidence type="ECO:0000313" key="4">
    <source>
        <dbReference type="Proteomes" id="UP000676336"/>
    </source>
</evidence>
<feature type="region of interest" description="Disordered" evidence="1">
    <location>
        <begin position="1"/>
        <end position="32"/>
    </location>
</feature>
<feature type="compositionally biased region" description="Low complexity" evidence="1">
    <location>
        <begin position="9"/>
        <end position="23"/>
    </location>
</feature>
<reference evidence="3" key="1">
    <citation type="submission" date="2021-02" db="EMBL/GenBank/DDBJ databases">
        <authorList>
            <person name="Nowell W R."/>
        </authorList>
    </citation>
    <scope>NUCLEOTIDE SEQUENCE</scope>
</reference>
<evidence type="ECO:0000256" key="1">
    <source>
        <dbReference type="SAM" id="MobiDB-lite"/>
    </source>
</evidence>
<protein>
    <submittedName>
        <fullName evidence="3">Uncharacterized protein</fullName>
    </submittedName>
</protein>
<dbReference type="EMBL" id="CAJOBI010046800">
    <property type="protein sequence ID" value="CAF4351550.1"/>
    <property type="molecule type" value="Genomic_DNA"/>
</dbReference>
<gene>
    <name evidence="2" type="ORF">SMN809_LOCUS28262</name>
    <name evidence="3" type="ORF">SMN809_LOCUS28270</name>
</gene>
<comment type="caution">
    <text evidence="3">The sequence shown here is derived from an EMBL/GenBank/DDBJ whole genome shotgun (WGS) entry which is preliminary data.</text>
</comment>
<organism evidence="3 4">
    <name type="scientific">Rotaria magnacalcarata</name>
    <dbReference type="NCBI Taxonomy" id="392030"/>
    <lineage>
        <taxon>Eukaryota</taxon>
        <taxon>Metazoa</taxon>
        <taxon>Spiralia</taxon>
        <taxon>Gnathifera</taxon>
        <taxon>Rotifera</taxon>
        <taxon>Eurotatoria</taxon>
        <taxon>Bdelloidea</taxon>
        <taxon>Philodinida</taxon>
        <taxon>Philodinidae</taxon>
        <taxon>Rotaria</taxon>
    </lineage>
</organism>
<evidence type="ECO:0000313" key="2">
    <source>
        <dbReference type="EMBL" id="CAF4351399.1"/>
    </source>
</evidence>
<sequence>MLNTTLVLSHSSRIQQQQREQSSNKILQENSR</sequence>
<proteinExistence type="predicted"/>
<feature type="non-terminal residue" evidence="3">
    <location>
        <position position="32"/>
    </location>
</feature>
<name>A0A8S2ULV5_9BILA</name>
<dbReference type="AlphaFoldDB" id="A0A8S2ULV5"/>
<dbReference type="Proteomes" id="UP000676336">
    <property type="component" value="Unassembled WGS sequence"/>
</dbReference>
<evidence type="ECO:0000313" key="3">
    <source>
        <dbReference type="EMBL" id="CAF4351550.1"/>
    </source>
</evidence>
<accession>A0A8S2ULV5</accession>
<dbReference type="EMBL" id="CAJOBI010046778">
    <property type="protein sequence ID" value="CAF4351399.1"/>
    <property type="molecule type" value="Genomic_DNA"/>
</dbReference>